<organism evidence="13 14">
    <name type="scientific">Desulfomicrobium norvegicum (strain DSM 1741 / NCIMB 8310)</name>
    <name type="common">Desulfovibrio baculatus (strain Norway 4)</name>
    <name type="synonym">Desulfovibrio desulfuricans (strain Norway 4)</name>
    <dbReference type="NCBI Taxonomy" id="52561"/>
    <lineage>
        <taxon>Bacteria</taxon>
        <taxon>Pseudomonadati</taxon>
        <taxon>Thermodesulfobacteriota</taxon>
        <taxon>Desulfovibrionia</taxon>
        <taxon>Desulfovibrionales</taxon>
        <taxon>Desulfomicrobiaceae</taxon>
        <taxon>Desulfomicrobium</taxon>
    </lineage>
</organism>
<evidence type="ECO:0000256" key="7">
    <source>
        <dbReference type="ARBA" id="ARBA00023012"/>
    </source>
</evidence>
<dbReference type="InterPro" id="IPR035965">
    <property type="entry name" value="PAS-like_dom_sf"/>
</dbReference>
<sequence>MQGFFVAKHMHDIVISESIVIITQDPEHGRVLAHILSEYGYQSSNCDYDDALVTVGLVRPRLAVMGICDCRLGQELLRRLRAGYPEVRIIVLVPEGEYELGLDFLADGASDFLYKPVSERALRVSLDRALTFLDLQQENGILKEKGKILESSHQLCRQLFDEVPCYISVQNRDRRIVRANRQFKLDFGSCLGERCYEIYKHRTHPCPQCPVEETFRDGMVHQTEEVVTTRGGQQKVVLTLTAPLRDEKGEIHEVMELATDITQIRELQDRLTSLGLFIGSISHGVRGMLTALDGGLYRLEKGIQNQDLELVTNGAERVKLMISRIRNSVLEMLYYSKDRDLNIQLIDVQSFGDGVANFVEPKATKHDVRFQKEFHGQLGRFEIDPEVISAGLVNILENAVDACIEDEGKDRHIVSFLIEGGKDSVSFVIRDNGPGMDRSTQEKMFSLFFSSKGSKGTGLGLYIANDVVHQHGGQIHVDSTPGEGTEFRVVLPRKHVRAENRVNGGQNESGKSGGDG</sequence>
<accession>A0A8G2F6G7</accession>
<dbReference type="InterPro" id="IPR005467">
    <property type="entry name" value="His_kinase_dom"/>
</dbReference>
<dbReference type="GO" id="GO:0004673">
    <property type="term" value="F:protein histidine kinase activity"/>
    <property type="evidence" value="ECO:0007669"/>
    <property type="project" value="UniProtKB-EC"/>
</dbReference>
<dbReference type="PROSITE" id="PS50110">
    <property type="entry name" value="RESPONSE_REGULATORY"/>
    <property type="match status" value="1"/>
</dbReference>
<evidence type="ECO:0000256" key="2">
    <source>
        <dbReference type="ARBA" id="ARBA00012438"/>
    </source>
</evidence>
<evidence type="ECO:0000313" key="13">
    <source>
        <dbReference type="EMBL" id="SFL25611.1"/>
    </source>
</evidence>
<evidence type="ECO:0000313" key="14">
    <source>
        <dbReference type="Proteomes" id="UP000199581"/>
    </source>
</evidence>
<dbReference type="InterPro" id="IPR011006">
    <property type="entry name" value="CheY-like_superfamily"/>
</dbReference>
<dbReference type="Gene3D" id="3.40.50.2300">
    <property type="match status" value="1"/>
</dbReference>
<comment type="caution">
    <text evidence="13">The sequence shown here is derived from an EMBL/GenBank/DDBJ whole genome shotgun (WGS) entry which is preliminary data.</text>
</comment>
<evidence type="ECO:0000256" key="3">
    <source>
        <dbReference type="ARBA" id="ARBA00022679"/>
    </source>
</evidence>
<evidence type="ECO:0000256" key="5">
    <source>
        <dbReference type="ARBA" id="ARBA00022777"/>
    </source>
</evidence>
<dbReference type="GO" id="GO:0000160">
    <property type="term" value="P:phosphorelay signal transduction system"/>
    <property type="evidence" value="ECO:0007669"/>
    <property type="project" value="UniProtKB-KW"/>
</dbReference>
<evidence type="ECO:0000259" key="12">
    <source>
        <dbReference type="PROSITE" id="PS50113"/>
    </source>
</evidence>
<dbReference type="InterPro" id="IPR013656">
    <property type="entry name" value="PAS_4"/>
</dbReference>
<evidence type="ECO:0000256" key="1">
    <source>
        <dbReference type="ARBA" id="ARBA00000085"/>
    </source>
</evidence>
<keyword evidence="3" id="KW-0808">Transferase</keyword>
<keyword evidence="4" id="KW-0547">Nucleotide-binding</keyword>
<dbReference type="CDD" id="cd00156">
    <property type="entry name" value="REC"/>
    <property type="match status" value="1"/>
</dbReference>
<name>A0A8G2F6G7_DESNO</name>
<dbReference type="InterPro" id="IPR000700">
    <property type="entry name" value="PAS-assoc_C"/>
</dbReference>
<dbReference type="InterPro" id="IPR004358">
    <property type="entry name" value="Sig_transdc_His_kin-like_C"/>
</dbReference>
<dbReference type="PRINTS" id="PR00344">
    <property type="entry name" value="BCTRLSENSOR"/>
</dbReference>
<dbReference type="PROSITE" id="PS50113">
    <property type="entry name" value="PAC"/>
    <property type="match status" value="1"/>
</dbReference>
<keyword evidence="7" id="KW-0902">Two-component regulatory system</keyword>
<dbReference type="SMART" id="SM00387">
    <property type="entry name" value="HATPase_c"/>
    <property type="match status" value="1"/>
</dbReference>
<evidence type="ECO:0000256" key="8">
    <source>
        <dbReference type="PROSITE-ProRule" id="PRU00169"/>
    </source>
</evidence>
<evidence type="ECO:0000256" key="4">
    <source>
        <dbReference type="ARBA" id="ARBA00022741"/>
    </source>
</evidence>
<dbReference type="Gene3D" id="3.30.450.20">
    <property type="entry name" value="PAS domain"/>
    <property type="match status" value="1"/>
</dbReference>
<dbReference type="InterPro" id="IPR001789">
    <property type="entry name" value="Sig_transdc_resp-reg_receiver"/>
</dbReference>
<keyword evidence="6" id="KW-0067">ATP-binding</keyword>
<dbReference type="InterPro" id="IPR003594">
    <property type="entry name" value="HATPase_dom"/>
</dbReference>
<dbReference type="PANTHER" id="PTHR43065">
    <property type="entry name" value="SENSOR HISTIDINE KINASE"/>
    <property type="match status" value="1"/>
</dbReference>
<proteinExistence type="predicted"/>
<dbReference type="AlphaFoldDB" id="A0A8G2F6G7"/>
<reference evidence="13 14" key="1">
    <citation type="submission" date="2016-10" db="EMBL/GenBank/DDBJ databases">
        <authorList>
            <person name="Varghese N."/>
            <person name="Submissions S."/>
        </authorList>
    </citation>
    <scope>NUCLEOTIDE SEQUENCE [LARGE SCALE GENOMIC DNA]</scope>
    <source>
        <strain evidence="13 14">DSM 1741</strain>
    </source>
</reference>
<comment type="catalytic activity">
    <reaction evidence="1">
        <text>ATP + protein L-histidine = ADP + protein N-phospho-L-histidine.</text>
        <dbReference type="EC" id="2.7.13.3"/>
    </reaction>
</comment>
<comment type="caution">
    <text evidence="8">Lacks conserved residue(s) required for the propagation of feature annotation.</text>
</comment>
<keyword evidence="14" id="KW-1185">Reference proteome</keyword>
<protein>
    <recommendedName>
        <fullName evidence="2">histidine kinase</fullName>
        <ecNumber evidence="2">2.7.13.3</ecNumber>
    </recommendedName>
</protein>
<evidence type="ECO:0000259" key="11">
    <source>
        <dbReference type="PROSITE" id="PS50110"/>
    </source>
</evidence>
<dbReference type="SUPFAM" id="SSF55874">
    <property type="entry name" value="ATPase domain of HSP90 chaperone/DNA topoisomerase II/histidine kinase"/>
    <property type="match status" value="1"/>
</dbReference>
<dbReference type="EMBL" id="FOTO01000001">
    <property type="protein sequence ID" value="SFL25611.1"/>
    <property type="molecule type" value="Genomic_DNA"/>
</dbReference>
<dbReference type="Pfam" id="PF02518">
    <property type="entry name" value="HATPase_c"/>
    <property type="match status" value="1"/>
</dbReference>
<dbReference type="PROSITE" id="PS50109">
    <property type="entry name" value="HIS_KIN"/>
    <property type="match status" value="1"/>
</dbReference>
<feature type="domain" description="Histidine kinase" evidence="10">
    <location>
        <begin position="280"/>
        <end position="495"/>
    </location>
</feature>
<feature type="domain" description="PAC" evidence="12">
    <location>
        <begin position="221"/>
        <end position="273"/>
    </location>
</feature>
<evidence type="ECO:0000259" key="10">
    <source>
        <dbReference type="PROSITE" id="PS50109"/>
    </source>
</evidence>
<dbReference type="GO" id="GO:0005524">
    <property type="term" value="F:ATP binding"/>
    <property type="evidence" value="ECO:0007669"/>
    <property type="project" value="UniProtKB-KW"/>
</dbReference>
<feature type="region of interest" description="Disordered" evidence="9">
    <location>
        <begin position="497"/>
        <end position="516"/>
    </location>
</feature>
<dbReference type="SUPFAM" id="SSF55785">
    <property type="entry name" value="PYP-like sensor domain (PAS domain)"/>
    <property type="match status" value="1"/>
</dbReference>
<dbReference type="InterPro" id="IPR036890">
    <property type="entry name" value="HATPase_C_sf"/>
</dbReference>
<evidence type="ECO:0000256" key="6">
    <source>
        <dbReference type="ARBA" id="ARBA00022840"/>
    </source>
</evidence>
<dbReference type="EC" id="2.7.13.3" evidence="2"/>
<dbReference type="Pfam" id="PF08448">
    <property type="entry name" value="PAS_4"/>
    <property type="match status" value="1"/>
</dbReference>
<keyword evidence="5 13" id="KW-0418">Kinase</keyword>
<feature type="domain" description="Response regulatory" evidence="11">
    <location>
        <begin position="18"/>
        <end position="130"/>
    </location>
</feature>
<dbReference type="Gene3D" id="3.30.565.10">
    <property type="entry name" value="Histidine kinase-like ATPase, C-terminal domain"/>
    <property type="match status" value="1"/>
</dbReference>
<dbReference type="CDD" id="cd00075">
    <property type="entry name" value="HATPase"/>
    <property type="match status" value="1"/>
</dbReference>
<evidence type="ECO:0000256" key="9">
    <source>
        <dbReference type="SAM" id="MobiDB-lite"/>
    </source>
</evidence>
<dbReference type="SUPFAM" id="SSF52172">
    <property type="entry name" value="CheY-like"/>
    <property type="match status" value="1"/>
</dbReference>
<gene>
    <name evidence="13" type="ORF">SAMN05421830_101186</name>
</gene>
<dbReference type="Proteomes" id="UP000199581">
    <property type="component" value="Unassembled WGS sequence"/>
</dbReference>
<dbReference type="PANTHER" id="PTHR43065:SF46">
    <property type="entry name" value="C4-DICARBOXYLATE TRANSPORT SENSOR PROTEIN DCTB"/>
    <property type="match status" value="1"/>
</dbReference>